<dbReference type="InterPro" id="IPR001296">
    <property type="entry name" value="Glyco_trans_1"/>
</dbReference>
<keyword evidence="1" id="KW-0808">Transferase</keyword>
<proteinExistence type="predicted"/>
<dbReference type="STRING" id="1798540.A3B74_00475"/>
<dbReference type="GO" id="GO:0009103">
    <property type="term" value="P:lipopolysaccharide biosynthetic process"/>
    <property type="evidence" value="ECO:0007669"/>
    <property type="project" value="TreeGrafter"/>
</dbReference>
<dbReference type="PANTHER" id="PTHR46401">
    <property type="entry name" value="GLYCOSYLTRANSFERASE WBBK-RELATED"/>
    <property type="match status" value="1"/>
</dbReference>
<accession>A0A1G2ATG0</accession>
<organism evidence="3 4">
    <name type="scientific">Candidatus Kerfeldbacteria bacterium RIFCSPHIGHO2_02_FULL_42_14</name>
    <dbReference type="NCBI Taxonomy" id="1798540"/>
    <lineage>
        <taxon>Bacteria</taxon>
        <taxon>Candidatus Kerfeldiibacteriota</taxon>
    </lineage>
</organism>
<feature type="domain" description="Glycosyl transferase family 1" evidence="2">
    <location>
        <begin position="205"/>
        <end position="369"/>
    </location>
</feature>
<dbReference type="EMBL" id="MHKB01000009">
    <property type="protein sequence ID" value="OGY79310.1"/>
    <property type="molecule type" value="Genomic_DNA"/>
</dbReference>
<name>A0A1G2ATG0_9BACT</name>
<dbReference type="GO" id="GO:0016757">
    <property type="term" value="F:glycosyltransferase activity"/>
    <property type="evidence" value="ECO:0007669"/>
    <property type="project" value="InterPro"/>
</dbReference>
<dbReference type="Gene3D" id="3.40.50.2000">
    <property type="entry name" value="Glycogen Phosphorylase B"/>
    <property type="match status" value="2"/>
</dbReference>
<comment type="caution">
    <text evidence="3">The sequence shown here is derived from an EMBL/GenBank/DDBJ whole genome shotgun (WGS) entry which is preliminary data.</text>
</comment>
<evidence type="ECO:0000313" key="4">
    <source>
        <dbReference type="Proteomes" id="UP000177165"/>
    </source>
</evidence>
<evidence type="ECO:0000259" key="2">
    <source>
        <dbReference type="Pfam" id="PF00534"/>
    </source>
</evidence>
<gene>
    <name evidence="3" type="ORF">A3B74_00475</name>
</gene>
<evidence type="ECO:0000313" key="3">
    <source>
        <dbReference type="EMBL" id="OGY79310.1"/>
    </source>
</evidence>
<sequence>MKILISIPYFEPAWGYGGPPRIVSELSKELAKHHTVRIITTDVLDKKKRVEQLHETEGNREIFRYRTISNMLAWKTKIILPRGLNTTTLINHVSWADFIYLSDLRHALNAKIFPFLKKFQKPYCLSAFGQIQKPKDSKYLLKVLFDVLIGRKLVQQAKALLAQTQHEVQDYQTMGGKKERIHIIPLAAQKTIEIISEDTINAFCQKYHIEKTTKLLLFVGRIHKLKGIDTIMYALNKLPLALKHQTKLIIVGRDDGYQPTMRKCIDRCHLRDNIIETGPLYGAENAVAYQVADLFVFAPDFYEETSLAAVRALSFGVPVITVPQAEMPYLDAMHAGITTQNTPVDLANAITTALTKENLLPHMKQSAKELFRTHYTIESMAEKIEKIAEK</sequence>
<dbReference type="Proteomes" id="UP000177165">
    <property type="component" value="Unassembled WGS sequence"/>
</dbReference>
<reference evidence="3 4" key="1">
    <citation type="journal article" date="2016" name="Nat. Commun.">
        <title>Thousands of microbial genomes shed light on interconnected biogeochemical processes in an aquifer system.</title>
        <authorList>
            <person name="Anantharaman K."/>
            <person name="Brown C.T."/>
            <person name="Hug L.A."/>
            <person name="Sharon I."/>
            <person name="Castelle C.J."/>
            <person name="Probst A.J."/>
            <person name="Thomas B.C."/>
            <person name="Singh A."/>
            <person name="Wilkins M.J."/>
            <person name="Karaoz U."/>
            <person name="Brodie E.L."/>
            <person name="Williams K.H."/>
            <person name="Hubbard S.S."/>
            <person name="Banfield J.F."/>
        </authorList>
    </citation>
    <scope>NUCLEOTIDE SEQUENCE [LARGE SCALE GENOMIC DNA]</scope>
</reference>
<dbReference type="Pfam" id="PF00534">
    <property type="entry name" value="Glycos_transf_1"/>
    <property type="match status" value="1"/>
</dbReference>
<dbReference type="SUPFAM" id="SSF53756">
    <property type="entry name" value="UDP-Glycosyltransferase/glycogen phosphorylase"/>
    <property type="match status" value="1"/>
</dbReference>
<protein>
    <recommendedName>
        <fullName evidence="2">Glycosyl transferase family 1 domain-containing protein</fullName>
    </recommendedName>
</protein>
<evidence type="ECO:0000256" key="1">
    <source>
        <dbReference type="ARBA" id="ARBA00022679"/>
    </source>
</evidence>
<dbReference type="AlphaFoldDB" id="A0A1G2ATG0"/>
<dbReference type="PANTHER" id="PTHR46401:SF2">
    <property type="entry name" value="GLYCOSYLTRANSFERASE WBBK-RELATED"/>
    <property type="match status" value="1"/>
</dbReference>